<evidence type="ECO:0000256" key="4">
    <source>
        <dbReference type="ARBA" id="ARBA00022547"/>
    </source>
</evidence>
<comment type="caution">
    <text evidence="12">The sequence shown here is derived from an EMBL/GenBank/DDBJ whole genome shotgun (WGS) entry which is preliminary data.</text>
</comment>
<dbReference type="GO" id="GO:0015078">
    <property type="term" value="F:proton transmembrane transporter activity"/>
    <property type="evidence" value="ECO:0007669"/>
    <property type="project" value="InterPro"/>
</dbReference>
<keyword evidence="10" id="KW-0066">ATP synthesis</keyword>
<dbReference type="GO" id="GO:0045259">
    <property type="term" value="C:proton-transporting ATP synthase complex"/>
    <property type="evidence" value="ECO:0007669"/>
    <property type="project" value="UniProtKB-KW"/>
</dbReference>
<name>A0A2V3J4G0_9FLOR</name>
<keyword evidence="7" id="KW-0406">Ion transport</keyword>
<feature type="region of interest" description="Disordered" evidence="11">
    <location>
        <begin position="78"/>
        <end position="98"/>
    </location>
</feature>
<dbReference type="Pfam" id="PF05680">
    <property type="entry name" value="ATP-synt_E"/>
    <property type="match status" value="1"/>
</dbReference>
<keyword evidence="13" id="KW-1185">Reference proteome</keyword>
<evidence type="ECO:0000313" key="12">
    <source>
        <dbReference type="EMBL" id="PXF48260.1"/>
    </source>
</evidence>
<sequence length="98" mass="10394">MQMAHDIVAAASTSINSKATSLRNFSRFGALLVGVVGGIITVSNQVGAREAAYRAKIAEKEAEIAELKSANQTLEMEKAGKTEKLSSGDPVQDWIDSL</sequence>
<evidence type="ECO:0000256" key="5">
    <source>
        <dbReference type="ARBA" id="ARBA00022781"/>
    </source>
</evidence>
<keyword evidence="4" id="KW-0138">CF(0)</keyword>
<keyword evidence="8" id="KW-0496">Mitochondrion</keyword>
<comment type="similarity">
    <text evidence="2">Belongs to the ATPase e subunit family.</text>
</comment>
<dbReference type="AlphaFoldDB" id="A0A2V3J4G0"/>
<dbReference type="InterPro" id="IPR008386">
    <property type="entry name" value="ATP_synth_F0_esu_mt"/>
</dbReference>
<dbReference type="GO" id="GO:0005743">
    <property type="term" value="C:mitochondrial inner membrane"/>
    <property type="evidence" value="ECO:0007669"/>
    <property type="project" value="UniProtKB-SubCell"/>
</dbReference>
<protein>
    <submittedName>
        <fullName evidence="12">Uncharacterized protein</fullName>
    </submittedName>
</protein>
<keyword evidence="6" id="KW-0999">Mitochondrion inner membrane</keyword>
<evidence type="ECO:0000256" key="7">
    <source>
        <dbReference type="ARBA" id="ARBA00023065"/>
    </source>
</evidence>
<evidence type="ECO:0000256" key="3">
    <source>
        <dbReference type="ARBA" id="ARBA00022448"/>
    </source>
</evidence>
<accession>A0A2V3J4G0</accession>
<evidence type="ECO:0000313" key="13">
    <source>
        <dbReference type="Proteomes" id="UP000247409"/>
    </source>
</evidence>
<evidence type="ECO:0000256" key="2">
    <source>
        <dbReference type="ARBA" id="ARBA00007333"/>
    </source>
</evidence>
<gene>
    <name evidence="12" type="ORF">BWQ96_01949</name>
</gene>
<proteinExistence type="inferred from homology"/>
<dbReference type="GO" id="GO:0015986">
    <property type="term" value="P:proton motive force-driven ATP synthesis"/>
    <property type="evidence" value="ECO:0007669"/>
    <property type="project" value="InterPro"/>
</dbReference>
<evidence type="ECO:0000256" key="9">
    <source>
        <dbReference type="ARBA" id="ARBA00023136"/>
    </source>
</evidence>
<dbReference type="Proteomes" id="UP000247409">
    <property type="component" value="Unassembled WGS sequence"/>
</dbReference>
<dbReference type="EMBL" id="NBIV01000015">
    <property type="protein sequence ID" value="PXF48260.1"/>
    <property type="molecule type" value="Genomic_DNA"/>
</dbReference>
<evidence type="ECO:0000256" key="8">
    <source>
        <dbReference type="ARBA" id="ARBA00023128"/>
    </source>
</evidence>
<evidence type="ECO:0000256" key="11">
    <source>
        <dbReference type="SAM" id="MobiDB-lite"/>
    </source>
</evidence>
<keyword evidence="9" id="KW-0472">Membrane</keyword>
<evidence type="ECO:0000256" key="1">
    <source>
        <dbReference type="ARBA" id="ARBA00004273"/>
    </source>
</evidence>
<evidence type="ECO:0000256" key="6">
    <source>
        <dbReference type="ARBA" id="ARBA00022792"/>
    </source>
</evidence>
<keyword evidence="3" id="KW-0813">Transport</keyword>
<reference evidence="12 13" key="1">
    <citation type="journal article" date="2018" name="Mol. Biol. Evol.">
        <title>Analysis of the draft genome of the red seaweed Gracilariopsis chorda provides insights into genome size evolution in Rhodophyta.</title>
        <authorList>
            <person name="Lee J."/>
            <person name="Yang E.C."/>
            <person name="Graf L."/>
            <person name="Yang J.H."/>
            <person name="Qiu H."/>
            <person name="Zel Zion U."/>
            <person name="Chan C.X."/>
            <person name="Stephens T.G."/>
            <person name="Weber A.P.M."/>
            <person name="Boo G.H."/>
            <person name="Boo S.M."/>
            <person name="Kim K.M."/>
            <person name="Shin Y."/>
            <person name="Jung M."/>
            <person name="Lee S.J."/>
            <person name="Yim H.S."/>
            <person name="Lee J.H."/>
            <person name="Bhattacharya D."/>
            <person name="Yoon H.S."/>
        </authorList>
    </citation>
    <scope>NUCLEOTIDE SEQUENCE [LARGE SCALE GENOMIC DNA]</scope>
    <source>
        <strain evidence="12 13">SKKU-2015</strain>
        <tissue evidence="12">Whole body</tissue>
    </source>
</reference>
<keyword evidence="5" id="KW-0375">Hydrogen ion transport</keyword>
<organism evidence="12 13">
    <name type="scientific">Gracilariopsis chorda</name>
    <dbReference type="NCBI Taxonomy" id="448386"/>
    <lineage>
        <taxon>Eukaryota</taxon>
        <taxon>Rhodophyta</taxon>
        <taxon>Florideophyceae</taxon>
        <taxon>Rhodymeniophycidae</taxon>
        <taxon>Gracilariales</taxon>
        <taxon>Gracilariaceae</taxon>
        <taxon>Gracilariopsis</taxon>
    </lineage>
</organism>
<evidence type="ECO:0000256" key="10">
    <source>
        <dbReference type="ARBA" id="ARBA00023310"/>
    </source>
</evidence>
<comment type="subcellular location">
    <subcellularLocation>
        <location evidence="1">Mitochondrion inner membrane</location>
    </subcellularLocation>
</comment>